<dbReference type="PANTHER" id="PTHR43662">
    <property type="match status" value="1"/>
</dbReference>
<keyword evidence="2" id="KW-0732">Signal</keyword>
<dbReference type="STRING" id="2903.R1BPY8"/>
<dbReference type="InterPro" id="IPR018535">
    <property type="entry name" value="DUF1996"/>
</dbReference>
<dbReference type="Gene3D" id="2.30.29.30">
    <property type="entry name" value="Pleckstrin-homology domain (PH domain)/Phosphotyrosine-binding domain (PTB)"/>
    <property type="match status" value="1"/>
</dbReference>
<evidence type="ECO:0000259" key="3">
    <source>
        <dbReference type="PROSITE" id="PS50003"/>
    </source>
</evidence>
<proteinExistence type="predicted"/>
<dbReference type="AlphaFoldDB" id="A0A0D3ILJ3"/>
<feature type="signal peptide" evidence="2">
    <location>
        <begin position="1"/>
        <end position="22"/>
    </location>
</feature>
<dbReference type="eggNOG" id="ENOG502RYCN">
    <property type="taxonomic scope" value="Eukaryota"/>
</dbReference>
<dbReference type="Pfam" id="PF09362">
    <property type="entry name" value="DUF1996"/>
    <property type="match status" value="1"/>
</dbReference>
<protein>
    <recommendedName>
        <fullName evidence="3">PH domain-containing protein</fullName>
    </recommendedName>
</protein>
<accession>A0A0D3ILJ3</accession>
<dbReference type="HOGENOM" id="CLU_344025_0_0_1"/>
<dbReference type="PANTHER" id="PTHR43662:SF12">
    <property type="entry name" value="DUF1996 DOMAIN-CONTAINING PROTEIN-RELATED"/>
    <property type="match status" value="1"/>
</dbReference>
<dbReference type="InterPro" id="IPR001849">
    <property type="entry name" value="PH_domain"/>
</dbReference>
<dbReference type="PROSITE" id="PS50003">
    <property type="entry name" value="PH_DOMAIN"/>
    <property type="match status" value="1"/>
</dbReference>
<evidence type="ECO:0000256" key="1">
    <source>
        <dbReference type="SAM" id="MobiDB-lite"/>
    </source>
</evidence>
<name>A0A0D3ILJ3_EMIH1</name>
<evidence type="ECO:0000256" key="2">
    <source>
        <dbReference type="SAM" id="SignalP"/>
    </source>
</evidence>
<dbReference type="GeneID" id="17258249"/>
<sequence>MTASYRLSAALALLSLPRGGEGTSIKTDYLPLGHVRTDPILSQTCLTDHVHTFYGPNVMPRPEVTFEDLVATTDNTGNVEENKSLYWHPTVYRYDQLTGTYTRNEIGQSSAYYIWANEDSPRAFPPGFRMIAGRNGDTESEFPNAFAECVEPSPCLRPDGCHTENDFFPREACVELEVSMFFPNCWDGRLDSADHASHVAYTIEGGEISFFFRIFDYDGGWHTFSDGSSTFHADYISGWDQDFMQGVLDNCETESLGPNPDSFCEEHITFRDGPKCTDEATCDFASPILLEKLRQIQPRTLPDMRAGISPEATDVVSSLPRGTCTGTLLLPPGVAAKPPRPPAQPPAPPELCDDDGAVCGHLNDGECDDGGAGSVYSLCPYGKDCTDCGARVAGWAIPDARHEVRCCSGTQLGAMWDKRAGCDVWAESDGPEMGGCHHGKTFEEAEAVCAGAGARLCTKDELASDCTRGTGCGHDRDLARSSDPLESRLLRIESLLESQAASMERLEFAVTGLTARRDSGHSERRPLPLDALLLPSGRESPPSTPQSSRGPPSPPPPPSRLSLGTAQPRASGLEHCERCEGFLWKQAQHTSGFSRRWFELVGSELRYYEAPPAAGGQAPQPKTVVVSGATVAVAAPAREGGRHRLRLTPAPDKQKRGRWVGDHFSFQTYHLEAESEEDATRWHEALWARVAGGGPLAVVASLTSPPARGSMAELQQEGGLGVGHIGREEEWRGLEEWLGRDMGQDQLQPFFDWELGSLAGGPADFALATFEIGVTSGGLVAAADEAARALVEEAVPLLWCSLEPREGKVATPYAAEARPPLQR</sequence>
<feature type="domain" description="PH" evidence="3">
    <location>
        <begin position="576"/>
        <end position="691"/>
    </location>
</feature>
<evidence type="ECO:0000313" key="4">
    <source>
        <dbReference type="EnsemblProtists" id="EOD12128"/>
    </source>
</evidence>
<reference evidence="5" key="1">
    <citation type="journal article" date="2013" name="Nature">
        <title>Pan genome of the phytoplankton Emiliania underpins its global distribution.</title>
        <authorList>
            <person name="Read B.A."/>
            <person name="Kegel J."/>
            <person name="Klute M.J."/>
            <person name="Kuo A."/>
            <person name="Lefebvre S.C."/>
            <person name="Maumus F."/>
            <person name="Mayer C."/>
            <person name="Miller J."/>
            <person name="Monier A."/>
            <person name="Salamov A."/>
            <person name="Young J."/>
            <person name="Aguilar M."/>
            <person name="Claverie J.M."/>
            <person name="Frickenhaus S."/>
            <person name="Gonzalez K."/>
            <person name="Herman E.K."/>
            <person name="Lin Y.C."/>
            <person name="Napier J."/>
            <person name="Ogata H."/>
            <person name="Sarno A.F."/>
            <person name="Shmutz J."/>
            <person name="Schroeder D."/>
            <person name="de Vargas C."/>
            <person name="Verret F."/>
            <person name="von Dassow P."/>
            <person name="Valentin K."/>
            <person name="Van de Peer Y."/>
            <person name="Wheeler G."/>
            <person name="Dacks J.B."/>
            <person name="Delwiche C.F."/>
            <person name="Dyhrman S.T."/>
            <person name="Glockner G."/>
            <person name="John U."/>
            <person name="Richards T."/>
            <person name="Worden A.Z."/>
            <person name="Zhang X."/>
            <person name="Grigoriev I.V."/>
            <person name="Allen A.E."/>
            <person name="Bidle K."/>
            <person name="Borodovsky M."/>
            <person name="Bowler C."/>
            <person name="Brownlee C."/>
            <person name="Cock J.M."/>
            <person name="Elias M."/>
            <person name="Gladyshev V.N."/>
            <person name="Groth M."/>
            <person name="Guda C."/>
            <person name="Hadaegh A."/>
            <person name="Iglesias-Rodriguez M.D."/>
            <person name="Jenkins J."/>
            <person name="Jones B.M."/>
            <person name="Lawson T."/>
            <person name="Leese F."/>
            <person name="Lindquist E."/>
            <person name="Lobanov A."/>
            <person name="Lomsadze A."/>
            <person name="Malik S.B."/>
            <person name="Marsh M.E."/>
            <person name="Mackinder L."/>
            <person name="Mock T."/>
            <person name="Mueller-Roeber B."/>
            <person name="Pagarete A."/>
            <person name="Parker M."/>
            <person name="Probert I."/>
            <person name="Quesneville H."/>
            <person name="Raines C."/>
            <person name="Rensing S.A."/>
            <person name="Riano-Pachon D.M."/>
            <person name="Richier S."/>
            <person name="Rokitta S."/>
            <person name="Shiraiwa Y."/>
            <person name="Soanes D.M."/>
            <person name="van der Giezen M."/>
            <person name="Wahlund T.M."/>
            <person name="Williams B."/>
            <person name="Wilson W."/>
            <person name="Wolfe G."/>
            <person name="Wurch L.L."/>
        </authorList>
    </citation>
    <scope>NUCLEOTIDE SEQUENCE</scope>
</reference>
<keyword evidence="5" id="KW-1185">Reference proteome</keyword>
<feature type="region of interest" description="Disordered" evidence="1">
    <location>
        <begin position="531"/>
        <end position="570"/>
    </location>
</feature>
<reference evidence="4" key="2">
    <citation type="submission" date="2024-10" db="UniProtKB">
        <authorList>
            <consortium name="EnsemblProtists"/>
        </authorList>
    </citation>
    <scope>IDENTIFICATION</scope>
</reference>
<feature type="chain" id="PRO_5044198088" description="PH domain-containing protein" evidence="2">
    <location>
        <begin position="23"/>
        <end position="823"/>
    </location>
</feature>
<dbReference type="Proteomes" id="UP000013827">
    <property type="component" value="Unassembled WGS sequence"/>
</dbReference>
<dbReference type="CDD" id="cd00821">
    <property type="entry name" value="PH"/>
    <property type="match status" value="1"/>
</dbReference>
<organism evidence="4 5">
    <name type="scientific">Emiliania huxleyi (strain CCMP1516)</name>
    <dbReference type="NCBI Taxonomy" id="280463"/>
    <lineage>
        <taxon>Eukaryota</taxon>
        <taxon>Haptista</taxon>
        <taxon>Haptophyta</taxon>
        <taxon>Prymnesiophyceae</taxon>
        <taxon>Isochrysidales</taxon>
        <taxon>Noelaerhabdaceae</taxon>
        <taxon>Emiliania</taxon>
    </lineage>
</organism>
<dbReference type="SMART" id="SM00233">
    <property type="entry name" value="PH"/>
    <property type="match status" value="1"/>
</dbReference>
<dbReference type="EnsemblProtists" id="EOD12128">
    <property type="protein sequence ID" value="EOD12128"/>
    <property type="gene ID" value="EMIHUDRAFT_213905"/>
</dbReference>
<dbReference type="PaxDb" id="2903-EOD12128"/>
<dbReference type="Pfam" id="PF00169">
    <property type="entry name" value="PH"/>
    <property type="match status" value="1"/>
</dbReference>
<dbReference type="KEGG" id="ehx:EMIHUDRAFT_213905"/>
<dbReference type="InterPro" id="IPR011993">
    <property type="entry name" value="PH-like_dom_sf"/>
</dbReference>
<dbReference type="SUPFAM" id="SSF50729">
    <property type="entry name" value="PH domain-like"/>
    <property type="match status" value="1"/>
</dbReference>
<dbReference type="RefSeq" id="XP_005764557.1">
    <property type="nucleotide sequence ID" value="XM_005764500.1"/>
</dbReference>
<evidence type="ECO:0000313" key="5">
    <source>
        <dbReference type="Proteomes" id="UP000013827"/>
    </source>
</evidence>